<dbReference type="HOGENOM" id="CLU_2603619_0_0_5"/>
<reference evidence="1" key="1">
    <citation type="submission" date="2013-11" db="EMBL/GenBank/DDBJ databases">
        <title>Draft genome sequence of the broad-host-range Rhizobium sp. LPU83 strain, a member of the low-genetic diversity Oregon-like Rhizobium sp. group.</title>
        <authorList>
            <person name="Wibberg D."/>
            <person name="Puehler A."/>
            <person name="Schlueter A."/>
        </authorList>
    </citation>
    <scope>NUCLEOTIDE SEQUENCE [LARGE SCALE GENOMIC DNA]</scope>
    <source>
        <strain evidence="1">LPU83</strain>
        <plasmid evidence="1">pLPU83c</plasmid>
    </source>
</reference>
<name>W6RK19_9HYPH</name>
<organism evidence="1 2">
    <name type="scientific">Rhizobium favelukesii</name>
    <dbReference type="NCBI Taxonomy" id="348824"/>
    <lineage>
        <taxon>Bacteria</taxon>
        <taxon>Pseudomonadati</taxon>
        <taxon>Pseudomonadota</taxon>
        <taxon>Alphaproteobacteria</taxon>
        <taxon>Hyphomicrobiales</taxon>
        <taxon>Rhizobiaceae</taxon>
        <taxon>Rhizobium/Agrobacterium group</taxon>
        <taxon>Rhizobium</taxon>
    </lineage>
</organism>
<dbReference type="PATRIC" id="fig|348824.6.peg.5406"/>
<keyword evidence="2" id="KW-1185">Reference proteome</keyword>
<gene>
    <name evidence="1" type="ORF">LPU83_pLPU83c_0647</name>
</gene>
<dbReference type="Proteomes" id="UP000019443">
    <property type="component" value="Plasmid pLPU83c"/>
</dbReference>
<geneLocation type="plasmid" evidence="1 2">
    <name>pLPU83c</name>
</geneLocation>
<sequence>MDLTYVPWHASFSGSFNTYSAIEARDQPHQLLFSSHASASFWFPETEKRGFWGDRKSRRGPELSSDKLLSVATAMRSID</sequence>
<keyword evidence="1" id="KW-0614">Plasmid</keyword>
<proteinExistence type="predicted"/>
<dbReference type="KEGG" id="rhl:LPU83_pLPU83c_0647"/>
<protein>
    <submittedName>
        <fullName evidence="1">Uncharacterized protein</fullName>
    </submittedName>
</protein>
<evidence type="ECO:0000313" key="2">
    <source>
        <dbReference type="Proteomes" id="UP000019443"/>
    </source>
</evidence>
<dbReference type="EMBL" id="HG916854">
    <property type="protein sequence ID" value="CDM61209.1"/>
    <property type="molecule type" value="Genomic_DNA"/>
</dbReference>
<dbReference type="RefSeq" id="WP_024317692.1">
    <property type="nucleotide sequence ID" value="NZ_ATTO01000061.1"/>
</dbReference>
<evidence type="ECO:0000313" key="1">
    <source>
        <dbReference type="EMBL" id="CDM61209.1"/>
    </source>
</evidence>
<accession>W6RK19</accession>
<dbReference type="AlphaFoldDB" id="W6RK19"/>